<comment type="similarity">
    <text evidence="3">Belongs to the TRAFAC class OBG-HflX-like GTPase superfamily. OBG GTPase family. YchF/OLA1 subfamily.</text>
</comment>
<comment type="function">
    <text evidence="3">Hydrolyzes ATP, and can also hydrolyze GTP with lower efficiency. Has lower affinity for GTP.</text>
</comment>
<comment type="subunit">
    <text evidence="3">Monomer.</text>
</comment>
<keyword evidence="2 3" id="KW-0067">ATP-binding</keyword>
<dbReference type="SUPFAM" id="SSF81271">
    <property type="entry name" value="TGS-like"/>
    <property type="match status" value="1"/>
</dbReference>
<evidence type="ECO:0000313" key="6">
    <source>
        <dbReference type="EMBL" id="KAF2495990.1"/>
    </source>
</evidence>
<keyword evidence="3" id="KW-0963">Cytoplasm</keyword>
<feature type="domain" description="TGS" evidence="5">
    <location>
        <begin position="306"/>
        <end position="389"/>
    </location>
</feature>
<dbReference type="PRINTS" id="PR00326">
    <property type="entry name" value="GTP1OBG"/>
</dbReference>
<dbReference type="EMBL" id="MU004188">
    <property type="protein sequence ID" value="KAF2495990.1"/>
    <property type="molecule type" value="Genomic_DNA"/>
</dbReference>
<comment type="subcellular location">
    <subcellularLocation>
        <location evidence="3">Cytoplasm</location>
    </subcellularLocation>
</comment>
<dbReference type="AlphaFoldDB" id="A0A6A6QVS4"/>
<dbReference type="InterPro" id="IPR006073">
    <property type="entry name" value="GTP-bd"/>
</dbReference>
<dbReference type="InterPro" id="IPR012675">
    <property type="entry name" value="Beta-grasp_dom_sf"/>
</dbReference>
<dbReference type="OrthoDB" id="424823at2759"/>
<dbReference type="GO" id="GO:0016887">
    <property type="term" value="F:ATP hydrolysis activity"/>
    <property type="evidence" value="ECO:0007669"/>
    <property type="project" value="UniProtKB-UniRule"/>
</dbReference>
<dbReference type="InterPro" id="IPR031167">
    <property type="entry name" value="G_OBG"/>
</dbReference>
<dbReference type="Pfam" id="PF01926">
    <property type="entry name" value="MMR_HSR1"/>
    <property type="match status" value="1"/>
</dbReference>
<dbReference type="HAMAP" id="MF_00944">
    <property type="entry name" value="YchF_OLA1_ATPase"/>
    <property type="match status" value="1"/>
</dbReference>
<dbReference type="GO" id="GO:0005524">
    <property type="term" value="F:ATP binding"/>
    <property type="evidence" value="ECO:0007669"/>
    <property type="project" value="UniProtKB-UniRule"/>
</dbReference>
<feature type="binding site" evidence="3">
    <location>
        <position position="232"/>
    </location>
    <ligand>
        <name>ATP</name>
        <dbReference type="ChEBI" id="CHEBI:30616"/>
    </ligand>
</feature>
<dbReference type="InterPro" id="IPR023192">
    <property type="entry name" value="TGS-like_dom_sf"/>
</dbReference>
<dbReference type="InterPro" id="IPR012676">
    <property type="entry name" value="TGS-like"/>
</dbReference>
<evidence type="ECO:0000256" key="3">
    <source>
        <dbReference type="HAMAP-Rule" id="MF_03167"/>
    </source>
</evidence>
<sequence>MPPKKAVKEEKILLGRPGNSLKSGIVGLANVGKSTLFQAITKCHLGNPANFPYATIDPEEARVIVPDERFDWLVDHYKPKSVVPANLTVYDIAGLTRGASTGAGLGNAFLSHIRAVDAIFQVVRCFDDAEIIHVEGDVDPIRDLEIISDELRIKDIEFTEKAHEAIVKQTRRGGQSLEMKKLKEEQATIERILEMLKDGKDVRKGNWSPKEVEVINPLFLLTAKPVVYLINLSEKDYIRQKNKHLPKIAQWIKENAPGDPIIPISVCFEERLSRFETQAEVDEECKTIGAKSGLPKVIVTMRKVLNLGSFFTTGTDEVRQWTLRNGTKAPQAAGVIHGDFEKTFIQVIVYNFNVLKEEGDEATVKAKGKVLTKGKDYIVEDGDILLIKAGAAKA</sequence>
<feature type="binding site" evidence="3">
    <location>
        <begin position="30"/>
        <end position="35"/>
    </location>
    <ligand>
        <name>ATP</name>
        <dbReference type="ChEBI" id="CHEBI:30616"/>
    </ligand>
</feature>
<dbReference type="NCBIfam" id="TIGR00092">
    <property type="entry name" value="redox-regulated ATPase YchF"/>
    <property type="match status" value="1"/>
</dbReference>
<dbReference type="FunFam" id="1.10.150.300:FF:000001">
    <property type="entry name" value="Ribosome-binding ATPase YchF"/>
    <property type="match status" value="1"/>
</dbReference>
<dbReference type="InterPro" id="IPR004396">
    <property type="entry name" value="ATPase_YchF/OLA1"/>
</dbReference>
<dbReference type="Gene3D" id="3.10.20.30">
    <property type="match status" value="1"/>
</dbReference>
<dbReference type="PIRSF" id="PIRSF006641">
    <property type="entry name" value="CHP00092"/>
    <property type="match status" value="1"/>
</dbReference>
<dbReference type="GO" id="GO:0043023">
    <property type="term" value="F:ribosomal large subunit binding"/>
    <property type="evidence" value="ECO:0007669"/>
    <property type="project" value="UniProtKB-UniRule"/>
</dbReference>
<dbReference type="GO" id="GO:0005525">
    <property type="term" value="F:GTP binding"/>
    <property type="evidence" value="ECO:0007669"/>
    <property type="project" value="InterPro"/>
</dbReference>
<organism evidence="6 7">
    <name type="scientific">Lophium mytilinum</name>
    <dbReference type="NCBI Taxonomy" id="390894"/>
    <lineage>
        <taxon>Eukaryota</taxon>
        <taxon>Fungi</taxon>
        <taxon>Dikarya</taxon>
        <taxon>Ascomycota</taxon>
        <taxon>Pezizomycotina</taxon>
        <taxon>Dothideomycetes</taxon>
        <taxon>Pleosporomycetidae</taxon>
        <taxon>Mytilinidiales</taxon>
        <taxon>Mytilinidiaceae</taxon>
        <taxon>Lophium</taxon>
    </lineage>
</organism>
<dbReference type="FunFam" id="3.10.20.30:FF:000001">
    <property type="entry name" value="Ribosome-binding ATPase YchF"/>
    <property type="match status" value="1"/>
</dbReference>
<keyword evidence="1 3" id="KW-0547">Nucleotide-binding</keyword>
<dbReference type="InterPro" id="IPR013029">
    <property type="entry name" value="YchF_C"/>
</dbReference>
<keyword evidence="3" id="KW-0378">Hydrolase</keyword>
<dbReference type="InterPro" id="IPR027417">
    <property type="entry name" value="P-loop_NTPase"/>
</dbReference>
<dbReference type="InterPro" id="IPR004095">
    <property type="entry name" value="TGS"/>
</dbReference>
<accession>A0A6A6QVS4</accession>
<dbReference type="PANTHER" id="PTHR23305">
    <property type="entry name" value="OBG GTPASE FAMILY"/>
    <property type="match status" value="1"/>
</dbReference>
<dbReference type="SUPFAM" id="SSF52540">
    <property type="entry name" value="P-loop containing nucleoside triphosphate hydrolases"/>
    <property type="match status" value="1"/>
</dbReference>
<dbReference type="Pfam" id="PF06071">
    <property type="entry name" value="YchF-GTPase_C"/>
    <property type="match status" value="1"/>
</dbReference>
<dbReference type="CDD" id="cd04867">
    <property type="entry name" value="TGS_YchF_OLA1"/>
    <property type="match status" value="1"/>
</dbReference>
<dbReference type="Gene3D" id="3.40.50.300">
    <property type="entry name" value="P-loop containing nucleotide triphosphate hydrolases"/>
    <property type="match status" value="1"/>
</dbReference>
<dbReference type="CDD" id="cd01900">
    <property type="entry name" value="YchF"/>
    <property type="match status" value="1"/>
</dbReference>
<dbReference type="InterPro" id="IPR041706">
    <property type="entry name" value="YchF_N"/>
</dbReference>
<evidence type="ECO:0000259" key="5">
    <source>
        <dbReference type="PROSITE" id="PS51880"/>
    </source>
</evidence>
<evidence type="ECO:0000259" key="4">
    <source>
        <dbReference type="PROSITE" id="PS51710"/>
    </source>
</evidence>
<dbReference type="Proteomes" id="UP000799750">
    <property type="component" value="Unassembled WGS sequence"/>
</dbReference>
<evidence type="ECO:0000313" key="7">
    <source>
        <dbReference type="Proteomes" id="UP000799750"/>
    </source>
</evidence>
<dbReference type="Gene3D" id="1.10.150.300">
    <property type="entry name" value="TGS-like domain"/>
    <property type="match status" value="1"/>
</dbReference>
<gene>
    <name evidence="6" type="ORF">BU16DRAFT_459783</name>
</gene>
<name>A0A6A6QVS4_9PEZI</name>
<protein>
    <recommendedName>
        <fullName evidence="3">Obg-like ATPase 1</fullName>
    </recommendedName>
</protein>
<reference evidence="6" key="1">
    <citation type="journal article" date="2020" name="Stud. Mycol.">
        <title>101 Dothideomycetes genomes: a test case for predicting lifestyles and emergence of pathogens.</title>
        <authorList>
            <person name="Haridas S."/>
            <person name="Albert R."/>
            <person name="Binder M."/>
            <person name="Bloem J."/>
            <person name="Labutti K."/>
            <person name="Salamov A."/>
            <person name="Andreopoulos B."/>
            <person name="Baker S."/>
            <person name="Barry K."/>
            <person name="Bills G."/>
            <person name="Bluhm B."/>
            <person name="Cannon C."/>
            <person name="Castanera R."/>
            <person name="Culley D."/>
            <person name="Daum C."/>
            <person name="Ezra D."/>
            <person name="Gonzalez J."/>
            <person name="Henrissat B."/>
            <person name="Kuo A."/>
            <person name="Liang C."/>
            <person name="Lipzen A."/>
            <person name="Lutzoni F."/>
            <person name="Magnuson J."/>
            <person name="Mondo S."/>
            <person name="Nolan M."/>
            <person name="Ohm R."/>
            <person name="Pangilinan J."/>
            <person name="Park H.-J."/>
            <person name="Ramirez L."/>
            <person name="Alfaro M."/>
            <person name="Sun H."/>
            <person name="Tritt A."/>
            <person name="Yoshinaga Y."/>
            <person name="Zwiers L.-H."/>
            <person name="Turgeon B."/>
            <person name="Goodwin S."/>
            <person name="Spatafora J."/>
            <person name="Crous P."/>
            <person name="Grigoriev I."/>
        </authorList>
    </citation>
    <scope>NUCLEOTIDE SEQUENCE</scope>
    <source>
        <strain evidence="6">CBS 269.34</strain>
    </source>
</reference>
<dbReference type="PROSITE" id="PS51880">
    <property type="entry name" value="TGS"/>
    <property type="match status" value="1"/>
</dbReference>
<keyword evidence="7" id="KW-1185">Reference proteome</keyword>
<dbReference type="PROSITE" id="PS51710">
    <property type="entry name" value="G_OBG"/>
    <property type="match status" value="1"/>
</dbReference>
<dbReference type="PANTHER" id="PTHR23305:SF11">
    <property type="entry name" value="OBG-LIKE ATPASE 1"/>
    <property type="match status" value="1"/>
</dbReference>
<evidence type="ECO:0000256" key="2">
    <source>
        <dbReference type="ARBA" id="ARBA00022840"/>
    </source>
</evidence>
<dbReference type="GO" id="GO:0005737">
    <property type="term" value="C:cytoplasm"/>
    <property type="evidence" value="ECO:0007669"/>
    <property type="project" value="UniProtKB-SubCell"/>
</dbReference>
<feature type="domain" description="OBG-type G" evidence="4">
    <location>
        <begin position="21"/>
        <end position="284"/>
    </location>
</feature>
<proteinExistence type="inferred from homology"/>
<evidence type="ECO:0000256" key="1">
    <source>
        <dbReference type="ARBA" id="ARBA00022741"/>
    </source>
</evidence>